<reference evidence="3" key="1">
    <citation type="submission" date="2013-10" db="EMBL/GenBank/DDBJ databases">
        <title>Genome sequencing of Onchocerca volvulus.</title>
        <authorList>
            <person name="Cotton J."/>
            <person name="Tsai J."/>
            <person name="Stanley E."/>
            <person name="Tracey A."/>
            <person name="Holroyd N."/>
            <person name="Lustigman S."/>
            <person name="Berriman M."/>
        </authorList>
    </citation>
    <scope>NUCLEOTIDE SEQUENCE</scope>
</reference>
<feature type="compositionally biased region" description="Basic and acidic residues" evidence="1">
    <location>
        <begin position="70"/>
        <end position="82"/>
    </location>
</feature>
<keyword evidence="3" id="KW-1185">Reference proteome</keyword>
<protein>
    <submittedName>
        <fullName evidence="2">Uncharacterized protein</fullName>
    </submittedName>
</protein>
<evidence type="ECO:0000313" key="3">
    <source>
        <dbReference type="Proteomes" id="UP000024404"/>
    </source>
</evidence>
<sequence length="126" mass="14007">MSLSLSSGRRRHRCQPLYTDTAINKRDFCLYHCSMLQKKALLRFPFLFFFLFPYSSILKPSTSGLIGAGDDGRKKEKERIDGDGDADDNGRSVSGRFMFALGFGSARASVVLTFLHSPAPPALILK</sequence>
<dbReference type="EMBL" id="CMVM020000169">
    <property type="status" value="NOT_ANNOTATED_CDS"/>
    <property type="molecule type" value="Genomic_DNA"/>
</dbReference>
<evidence type="ECO:0000256" key="1">
    <source>
        <dbReference type="SAM" id="MobiDB-lite"/>
    </source>
</evidence>
<reference evidence="2" key="2">
    <citation type="submission" date="2022-06" db="UniProtKB">
        <authorList>
            <consortium name="EnsemblMetazoa"/>
        </authorList>
    </citation>
    <scope>IDENTIFICATION</scope>
</reference>
<dbReference type="AlphaFoldDB" id="A0A8R1Y3U2"/>
<name>A0A8R1Y3U2_ONCVO</name>
<evidence type="ECO:0000313" key="2">
    <source>
        <dbReference type="EnsemblMetazoa" id="OVOC6072.1"/>
    </source>
</evidence>
<feature type="region of interest" description="Disordered" evidence="1">
    <location>
        <begin position="63"/>
        <end position="91"/>
    </location>
</feature>
<proteinExistence type="predicted"/>
<organism evidence="2 3">
    <name type="scientific">Onchocerca volvulus</name>
    <dbReference type="NCBI Taxonomy" id="6282"/>
    <lineage>
        <taxon>Eukaryota</taxon>
        <taxon>Metazoa</taxon>
        <taxon>Ecdysozoa</taxon>
        <taxon>Nematoda</taxon>
        <taxon>Chromadorea</taxon>
        <taxon>Rhabditida</taxon>
        <taxon>Spirurina</taxon>
        <taxon>Spiruromorpha</taxon>
        <taxon>Filarioidea</taxon>
        <taxon>Onchocercidae</taxon>
        <taxon>Onchocerca</taxon>
    </lineage>
</organism>
<dbReference type="Proteomes" id="UP000024404">
    <property type="component" value="Unassembled WGS sequence"/>
</dbReference>
<accession>A0A8R1Y3U2</accession>
<dbReference type="EnsemblMetazoa" id="OVOC6072.1">
    <property type="protein sequence ID" value="OVOC6072.1"/>
    <property type="gene ID" value="WBGene00242881"/>
</dbReference>